<organism evidence="2 3">
    <name type="scientific">Candidatus Uhrbacteria bacterium CG10_big_fil_rev_8_21_14_0_10_48_16</name>
    <dbReference type="NCBI Taxonomy" id="1975038"/>
    <lineage>
        <taxon>Bacteria</taxon>
        <taxon>Candidatus Uhriibacteriota</taxon>
    </lineage>
</organism>
<comment type="caution">
    <text evidence="2">The sequence shown here is derived from an EMBL/GenBank/DDBJ whole genome shotgun (WGS) entry which is preliminary data.</text>
</comment>
<gene>
    <name evidence="2" type="ORF">COV05_03265</name>
</gene>
<accession>A0A2M8LGW0</accession>
<evidence type="ECO:0000313" key="3">
    <source>
        <dbReference type="Proteomes" id="UP000231436"/>
    </source>
</evidence>
<protein>
    <recommendedName>
        <fullName evidence="1">M23ase beta-sheet core domain-containing protein</fullName>
    </recommendedName>
</protein>
<evidence type="ECO:0000259" key="1">
    <source>
        <dbReference type="Pfam" id="PF01551"/>
    </source>
</evidence>
<dbReference type="PANTHER" id="PTHR21666:SF270">
    <property type="entry name" value="MUREIN HYDROLASE ACTIVATOR ENVC"/>
    <property type="match status" value="1"/>
</dbReference>
<dbReference type="SUPFAM" id="SSF51261">
    <property type="entry name" value="Duplicated hybrid motif"/>
    <property type="match status" value="1"/>
</dbReference>
<dbReference type="Proteomes" id="UP000231436">
    <property type="component" value="Unassembled WGS sequence"/>
</dbReference>
<dbReference type="Pfam" id="PF01551">
    <property type="entry name" value="Peptidase_M23"/>
    <property type="match status" value="1"/>
</dbReference>
<dbReference type="AlphaFoldDB" id="A0A2M8LGW0"/>
<dbReference type="PROSITE" id="PS51257">
    <property type="entry name" value="PROKAR_LIPOPROTEIN"/>
    <property type="match status" value="1"/>
</dbReference>
<dbReference type="EMBL" id="PFEU01000016">
    <property type="protein sequence ID" value="PJE76672.1"/>
    <property type="molecule type" value="Genomic_DNA"/>
</dbReference>
<dbReference type="InterPro" id="IPR016047">
    <property type="entry name" value="M23ase_b-sheet_dom"/>
</dbReference>
<dbReference type="PANTHER" id="PTHR21666">
    <property type="entry name" value="PEPTIDASE-RELATED"/>
    <property type="match status" value="1"/>
</dbReference>
<name>A0A2M8LGW0_9BACT</name>
<sequence length="355" mass="39648">MRYLILGLFLVGVGCLTSVTPSNSPLERGRTETTSIPLLGQEGLGEVAVQEEILLIDAQILYKGFGEYFEDRFSGYHVAIDLEAPADTPVYAIDDGKVTYATTVSGYGGVMIVRHEVNDRIVSAIYGHLDPASMRGVGESVAKGEQLAVLGEEGEETDGEREHLHFAMYEGDEIRLQGYETVASAVNNWLNPIDELRGSFTESDRYASDLGFDEEGEALFQIDFEIPYGWDIEYIPSIQALNLYTLSGEGTARERSQILIRYFDASSFLTLSNVTIHSVEDAVIGIGDYVARRYDIEKKSGITDFADQPSWRNERHRVTDFRLEEGYTRYYVVAGHPDLDPVVYETVLASMREIE</sequence>
<evidence type="ECO:0000313" key="2">
    <source>
        <dbReference type="EMBL" id="PJE76672.1"/>
    </source>
</evidence>
<dbReference type="InterPro" id="IPR011055">
    <property type="entry name" value="Dup_hybrid_motif"/>
</dbReference>
<dbReference type="Gene3D" id="2.70.70.10">
    <property type="entry name" value="Glucose Permease (Domain IIA)"/>
    <property type="match status" value="1"/>
</dbReference>
<dbReference type="CDD" id="cd12797">
    <property type="entry name" value="M23_peptidase"/>
    <property type="match status" value="1"/>
</dbReference>
<dbReference type="GO" id="GO:0004222">
    <property type="term" value="F:metalloendopeptidase activity"/>
    <property type="evidence" value="ECO:0007669"/>
    <property type="project" value="TreeGrafter"/>
</dbReference>
<reference evidence="3" key="1">
    <citation type="submission" date="2017-09" db="EMBL/GenBank/DDBJ databases">
        <title>Depth-based differentiation of microbial function through sediment-hosted aquifers and enrichment of novel symbionts in the deep terrestrial subsurface.</title>
        <authorList>
            <person name="Probst A.J."/>
            <person name="Ladd B."/>
            <person name="Jarett J.K."/>
            <person name="Geller-Mcgrath D.E."/>
            <person name="Sieber C.M.K."/>
            <person name="Emerson J.B."/>
            <person name="Anantharaman K."/>
            <person name="Thomas B.C."/>
            <person name="Malmstrom R."/>
            <person name="Stieglmeier M."/>
            <person name="Klingl A."/>
            <person name="Woyke T."/>
            <person name="Ryan C.M."/>
            <person name="Banfield J.F."/>
        </authorList>
    </citation>
    <scope>NUCLEOTIDE SEQUENCE [LARGE SCALE GENOMIC DNA]</scope>
</reference>
<feature type="domain" description="M23ase beta-sheet core" evidence="1">
    <location>
        <begin position="76"/>
        <end position="171"/>
    </location>
</feature>
<proteinExistence type="predicted"/>
<dbReference type="InterPro" id="IPR050570">
    <property type="entry name" value="Cell_wall_metabolism_enzyme"/>
</dbReference>